<dbReference type="OrthoDB" id="10385045at2759"/>
<keyword evidence="2" id="KW-1185">Reference proteome</keyword>
<evidence type="ECO:0000313" key="1">
    <source>
        <dbReference type="EMBL" id="CAG5136944.1"/>
    </source>
</evidence>
<dbReference type="EMBL" id="CAJRGZ010000004">
    <property type="protein sequence ID" value="CAG5136944.1"/>
    <property type="molecule type" value="Genomic_DNA"/>
</dbReference>
<organism evidence="1 2">
    <name type="scientific">Alternaria atra</name>
    <dbReference type="NCBI Taxonomy" id="119953"/>
    <lineage>
        <taxon>Eukaryota</taxon>
        <taxon>Fungi</taxon>
        <taxon>Dikarya</taxon>
        <taxon>Ascomycota</taxon>
        <taxon>Pezizomycotina</taxon>
        <taxon>Dothideomycetes</taxon>
        <taxon>Pleosporomycetidae</taxon>
        <taxon>Pleosporales</taxon>
        <taxon>Pleosporineae</taxon>
        <taxon>Pleosporaceae</taxon>
        <taxon>Alternaria</taxon>
        <taxon>Alternaria sect. Ulocladioides</taxon>
    </lineage>
</organism>
<evidence type="ECO:0000313" key="2">
    <source>
        <dbReference type="Proteomes" id="UP000676310"/>
    </source>
</evidence>
<gene>
    <name evidence="1" type="ORF">ALTATR162_LOCUS20</name>
</gene>
<name>A0A8J2HQQ9_9PLEO</name>
<comment type="caution">
    <text evidence="1">The sequence shown here is derived from an EMBL/GenBank/DDBJ whole genome shotgun (WGS) entry which is preliminary data.</text>
</comment>
<accession>A0A8J2HQQ9</accession>
<dbReference type="AlphaFoldDB" id="A0A8J2HQQ9"/>
<proteinExistence type="predicted"/>
<dbReference type="GeneID" id="67013396"/>
<dbReference type="RefSeq" id="XP_043163548.1">
    <property type="nucleotide sequence ID" value="XM_043307613.1"/>
</dbReference>
<sequence length="224" mass="24905">MMEALLSGMLSHQLVRLAARQGLQIYVLGNELELNKDASPVEPLSEVVLAISLRGPGGVWPPPRPLLQNALRLSLGVEDIYSSLVPREGNEYDESLMLLHLLLKRCDEYAGAPNRHSIRLLWLEEPVEIAFEPHHISWIVDVDADRRLQLVRRLALSSERSGKGPSLHYCGVHEKQPTVREVQWLPVGPLAHGEIAFNLGGKATAEEEGLRFVIKEATGSEHAK</sequence>
<dbReference type="Proteomes" id="UP000676310">
    <property type="component" value="Unassembled WGS sequence"/>
</dbReference>
<reference evidence="1" key="1">
    <citation type="submission" date="2021-05" db="EMBL/GenBank/DDBJ databases">
        <authorList>
            <person name="Stam R."/>
        </authorList>
    </citation>
    <scope>NUCLEOTIDE SEQUENCE</scope>
    <source>
        <strain evidence="1">CS162</strain>
    </source>
</reference>
<protein>
    <submittedName>
        <fullName evidence="1">Uncharacterized protein</fullName>
    </submittedName>
</protein>